<keyword evidence="2" id="KW-0472">Membrane</keyword>
<sequence length="788" mass="86870">EAGAHAIQRRVPGLRLWEPAEHGDCDSFGLELREALHRNLGGFGPDDGEESIVYRLTGENGTEVEMVLVALNQDFNPWHAKKMGIRDGFAVLSTLASSKLVANVSFRAPETHNPLVLPQFALSFFDMNWKHKVNSKKVVRVLDVSGNWTDAIRSNDSSVAVHQNMNAGSVVLSASERADALDGPSDPKHLSPAHFRRSVSVRFSNVRSFKLQLETGERDNHQIFQFAPEAALLCSATPTGQRAAAISIPNRWLEKPLAESRGQIGLRADGSAFQQWFVARGDVVDKGDQLYSVLDSGNLRIVPSPAYGQVVEMLSDLLPGDVLKPGMRLMIIQRRTRILWSTLGWIMAGCGCAGVLIAAACCGSYSPAEPPPLVLDEDDFLVLEFRTPTGWMQTGIWKNKPLGLGFHKSLPAIVAYVSDDAQHSGVLAGDELVKLGTEKNGLRPIRSKSYDEFWSQLSGLVSQLPDVPRMLLEFQTVDGRSRQLEWKTKPLGLAFDGKSPVVMEVHEEALHMNVQVGDKLTRYGMDKNMLLPVEGKPFDEVLKDIHSHMADCPTAVRMICVFELPDKSLREFMWHARPLGLAFGTASPPVVSKVERPADVKGIKEGYILRRFGSDFRRLETTEGQSTGQILADMQKFANLLPDATMQDVKVPSPSKWGEVVSSLPVVRLSEQSSLGSPSKRLGFSPQVGFGDASLSLWSPEPLAKPKAPGQSALASEFWRTHERYALQRSREAARQAEIKKEEIPQTTHSETTIQSQTQVQWKPGVQSSPSLEAYLPTLATRSEPLTL</sequence>
<gene>
    <name evidence="3" type="ORF">SNEC2469_LOCUS4066</name>
</gene>
<reference evidence="3" key="1">
    <citation type="submission" date="2021-02" db="EMBL/GenBank/DDBJ databases">
        <authorList>
            <person name="Dougan E. K."/>
            <person name="Rhodes N."/>
            <person name="Thang M."/>
            <person name="Chan C."/>
        </authorList>
    </citation>
    <scope>NUCLEOTIDE SEQUENCE</scope>
</reference>
<feature type="transmembrane region" description="Helical" evidence="2">
    <location>
        <begin position="338"/>
        <end position="360"/>
    </location>
</feature>
<name>A0A812L1W7_9DINO</name>
<accession>A0A812L1W7</accession>
<proteinExistence type="predicted"/>
<feature type="non-terminal residue" evidence="3">
    <location>
        <position position="1"/>
    </location>
</feature>
<keyword evidence="4" id="KW-1185">Reference proteome</keyword>
<dbReference type="EMBL" id="CAJNJA010008525">
    <property type="protein sequence ID" value="CAE7237530.1"/>
    <property type="molecule type" value="Genomic_DNA"/>
</dbReference>
<feature type="compositionally biased region" description="Polar residues" evidence="1">
    <location>
        <begin position="745"/>
        <end position="769"/>
    </location>
</feature>
<evidence type="ECO:0000313" key="4">
    <source>
        <dbReference type="Proteomes" id="UP000601435"/>
    </source>
</evidence>
<comment type="caution">
    <text evidence="3">The sequence shown here is derived from an EMBL/GenBank/DDBJ whole genome shotgun (WGS) entry which is preliminary data.</text>
</comment>
<feature type="region of interest" description="Disordered" evidence="1">
    <location>
        <begin position="742"/>
        <end position="769"/>
    </location>
</feature>
<evidence type="ECO:0000313" key="3">
    <source>
        <dbReference type="EMBL" id="CAE7237530.1"/>
    </source>
</evidence>
<keyword evidence="2" id="KW-0812">Transmembrane</keyword>
<dbReference type="AlphaFoldDB" id="A0A812L1W7"/>
<evidence type="ECO:0000256" key="1">
    <source>
        <dbReference type="SAM" id="MobiDB-lite"/>
    </source>
</evidence>
<protein>
    <submittedName>
        <fullName evidence="3">Uncharacterized protein</fullName>
    </submittedName>
</protein>
<dbReference type="Proteomes" id="UP000601435">
    <property type="component" value="Unassembled WGS sequence"/>
</dbReference>
<keyword evidence="2" id="KW-1133">Transmembrane helix</keyword>
<evidence type="ECO:0000256" key="2">
    <source>
        <dbReference type="SAM" id="Phobius"/>
    </source>
</evidence>
<dbReference type="OrthoDB" id="408501at2759"/>
<organism evidence="3 4">
    <name type="scientific">Symbiodinium necroappetens</name>
    <dbReference type="NCBI Taxonomy" id="1628268"/>
    <lineage>
        <taxon>Eukaryota</taxon>
        <taxon>Sar</taxon>
        <taxon>Alveolata</taxon>
        <taxon>Dinophyceae</taxon>
        <taxon>Suessiales</taxon>
        <taxon>Symbiodiniaceae</taxon>
        <taxon>Symbiodinium</taxon>
    </lineage>
</organism>